<dbReference type="Proteomes" id="UP000182975">
    <property type="component" value="Unassembled WGS sequence"/>
</dbReference>
<dbReference type="InterPro" id="IPR050161">
    <property type="entry name" value="Siro_Cobalamin_biosynth"/>
</dbReference>
<dbReference type="InterPro" id="IPR003754">
    <property type="entry name" value="4pyrrol_synth_uPrphyn_synth"/>
</dbReference>
<dbReference type="CDD" id="cd06578">
    <property type="entry name" value="HemD"/>
    <property type="match status" value="1"/>
</dbReference>
<feature type="domain" description="Tetrapyrrole methylase" evidence="6">
    <location>
        <begin position="9"/>
        <end position="221"/>
    </location>
</feature>
<dbReference type="InterPro" id="IPR006366">
    <property type="entry name" value="CobA/CysG_C"/>
</dbReference>
<evidence type="ECO:0000259" key="6">
    <source>
        <dbReference type="Pfam" id="PF00590"/>
    </source>
</evidence>
<dbReference type="STRING" id="79604.AAY81_04365"/>
<organism evidence="8 9">
    <name type="scientific">Denitrobacterium detoxificans</name>
    <dbReference type="NCBI Taxonomy" id="79604"/>
    <lineage>
        <taxon>Bacteria</taxon>
        <taxon>Bacillati</taxon>
        <taxon>Actinomycetota</taxon>
        <taxon>Coriobacteriia</taxon>
        <taxon>Eggerthellales</taxon>
        <taxon>Eggerthellaceae</taxon>
        <taxon>Denitrobacterium</taxon>
    </lineage>
</organism>
<dbReference type="CDD" id="cd11642">
    <property type="entry name" value="SUMT"/>
    <property type="match status" value="1"/>
</dbReference>
<name>A0A172RXT1_9ACTN</name>
<accession>A0A172RXT1</accession>
<dbReference type="EMBL" id="FOEC01000007">
    <property type="protein sequence ID" value="SEO79968.1"/>
    <property type="molecule type" value="Genomic_DNA"/>
</dbReference>
<keyword evidence="9" id="KW-1185">Reference proteome</keyword>
<dbReference type="InterPro" id="IPR000878">
    <property type="entry name" value="4pyrrol_Mease"/>
</dbReference>
<keyword evidence="4" id="KW-0949">S-adenosyl-L-methionine</keyword>
<proteinExistence type="predicted"/>
<dbReference type="InterPro" id="IPR036108">
    <property type="entry name" value="4pyrrol_syn_uPrphyn_synt_sf"/>
</dbReference>
<dbReference type="Gene3D" id="3.40.50.10090">
    <property type="match status" value="2"/>
</dbReference>
<dbReference type="PATRIC" id="fig|79604.3.peg.890"/>
<evidence type="ECO:0000256" key="2">
    <source>
        <dbReference type="ARBA" id="ARBA00022603"/>
    </source>
</evidence>
<evidence type="ECO:0000256" key="5">
    <source>
        <dbReference type="ARBA" id="ARBA00023244"/>
    </source>
</evidence>
<reference evidence="9" key="1">
    <citation type="submission" date="2016-10" db="EMBL/GenBank/DDBJ databases">
        <authorList>
            <person name="Varghese N."/>
        </authorList>
    </citation>
    <scope>NUCLEOTIDE SEQUENCE [LARGE SCALE GENOMIC DNA]</scope>
    <source>
        <strain evidence="9">DSM 21843</strain>
    </source>
</reference>
<dbReference type="SUPFAM" id="SSF69618">
    <property type="entry name" value="HemD-like"/>
    <property type="match status" value="1"/>
</dbReference>
<dbReference type="EC" id="2.1.1.107" evidence="1"/>
<dbReference type="GO" id="GO:0004851">
    <property type="term" value="F:uroporphyrin-III C-methyltransferase activity"/>
    <property type="evidence" value="ECO:0007669"/>
    <property type="project" value="UniProtKB-EC"/>
</dbReference>
<dbReference type="InterPro" id="IPR014776">
    <property type="entry name" value="4pyrrole_Mease_sub2"/>
</dbReference>
<sequence length="523" mass="55348">MSMANESLVYLIGAGPGDPGLLTCRAREVLQAADVVIYDYLASDAVMRFANRQAKRIFVGKKGFSAHVTQEEINACIIQEASAPGLVIARLKGGDPFVFGRGGEEGLALREAGIPFKVVPGVTAGVAAPAYAGIPVTHRRVATSVTLVTGHETPDKNESGINWEFLAKGGDTLCFYMGIRDLPTIVRKLIEGGRAANTPVALVRWGTTPRQETLVATLETVVERVREAQFKAPAIIVVGDVVSLRDDLSWFEDAPLFGKTVVVTRSREQASALSSRLSVLGADVVEFPTIEIAPRAMDDELTSAIADLSAGAFDWVVFTSANGVSCFFDMLCAQGCDARVFAGSKIAAIGPATAQALEARGLHADLVPPRFVAESVVASLSEACDLSSASILIPRASAARDVLPASLSEAGATVRVVPVYDTVMPHDEEAGDLVERLRSGEVSAVTFTSSSTARNFASMVRDACEPGEWPALLSGVQLASIGPITSNTMREEGMEPTCEAPTYTIPALAHLVEDVLSNEKENN</sequence>
<dbReference type="Pfam" id="PF00590">
    <property type="entry name" value="TP_methylase"/>
    <property type="match status" value="1"/>
</dbReference>
<keyword evidence="3 8" id="KW-0808">Transferase</keyword>
<dbReference type="SUPFAM" id="SSF53790">
    <property type="entry name" value="Tetrapyrrole methylase"/>
    <property type="match status" value="1"/>
</dbReference>
<evidence type="ECO:0000313" key="9">
    <source>
        <dbReference type="Proteomes" id="UP000182975"/>
    </source>
</evidence>
<keyword evidence="2 8" id="KW-0489">Methyltransferase</keyword>
<gene>
    <name evidence="8" type="ORF">SAMN02910314_01235</name>
</gene>
<dbReference type="OrthoDB" id="9815856at2"/>
<dbReference type="Gene3D" id="3.40.1010.10">
    <property type="entry name" value="Cobalt-precorrin-4 Transmethylase, Domain 1"/>
    <property type="match status" value="1"/>
</dbReference>
<dbReference type="PANTHER" id="PTHR45790:SF3">
    <property type="entry name" value="S-ADENOSYL-L-METHIONINE-DEPENDENT UROPORPHYRINOGEN III METHYLTRANSFERASE, CHLOROPLASTIC"/>
    <property type="match status" value="1"/>
</dbReference>
<dbReference type="GO" id="GO:0004852">
    <property type="term" value="F:uroporphyrinogen-III synthase activity"/>
    <property type="evidence" value="ECO:0007669"/>
    <property type="project" value="InterPro"/>
</dbReference>
<dbReference type="FunFam" id="3.30.950.10:FF:000001">
    <property type="entry name" value="Siroheme synthase"/>
    <property type="match status" value="1"/>
</dbReference>
<dbReference type="InterPro" id="IPR014777">
    <property type="entry name" value="4pyrrole_Mease_sub1"/>
</dbReference>
<dbReference type="InterPro" id="IPR035996">
    <property type="entry name" value="4pyrrol_Methylase_sf"/>
</dbReference>
<dbReference type="NCBIfam" id="NF004790">
    <property type="entry name" value="PRK06136.1"/>
    <property type="match status" value="1"/>
</dbReference>
<dbReference type="NCBIfam" id="TIGR01469">
    <property type="entry name" value="cobA_cysG_Cterm"/>
    <property type="match status" value="1"/>
</dbReference>
<evidence type="ECO:0000259" key="7">
    <source>
        <dbReference type="Pfam" id="PF02602"/>
    </source>
</evidence>
<dbReference type="AlphaFoldDB" id="A0A172RXT1"/>
<protein>
    <recommendedName>
        <fullName evidence="1">uroporphyrinogen-III C-methyltransferase</fullName>
        <ecNumber evidence="1">2.1.1.107</ecNumber>
    </recommendedName>
</protein>
<dbReference type="GO" id="GO:0019354">
    <property type="term" value="P:siroheme biosynthetic process"/>
    <property type="evidence" value="ECO:0007669"/>
    <property type="project" value="InterPro"/>
</dbReference>
<dbReference type="FunFam" id="3.40.1010.10:FF:000001">
    <property type="entry name" value="Siroheme synthase"/>
    <property type="match status" value="1"/>
</dbReference>
<dbReference type="Gene3D" id="3.30.950.10">
    <property type="entry name" value="Methyltransferase, Cobalt-precorrin-4 Transmethylase, Domain 2"/>
    <property type="match status" value="1"/>
</dbReference>
<dbReference type="PANTHER" id="PTHR45790">
    <property type="entry name" value="SIROHEME SYNTHASE-RELATED"/>
    <property type="match status" value="1"/>
</dbReference>
<dbReference type="KEGG" id="ddt:AAY81_04365"/>
<evidence type="ECO:0000256" key="4">
    <source>
        <dbReference type="ARBA" id="ARBA00022691"/>
    </source>
</evidence>
<dbReference type="RefSeq" id="WP_066661822.1">
    <property type="nucleotide sequence ID" value="NZ_FOEC01000007.1"/>
</dbReference>
<dbReference type="Pfam" id="PF02602">
    <property type="entry name" value="HEM4"/>
    <property type="match status" value="1"/>
</dbReference>
<evidence type="ECO:0000256" key="3">
    <source>
        <dbReference type="ARBA" id="ARBA00022679"/>
    </source>
</evidence>
<feature type="domain" description="Tetrapyrrole biosynthesis uroporphyrinogen III synthase" evidence="7">
    <location>
        <begin position="272"/>
        <end position="509"/>
    </location>
</feature>
<keyword evidence="5" id="KW-0627">Porphyrin biosynthesis</keyword>
<evidence type="ECO:0000313" key="8">
    <source>
        <dbReference type="EMBL" id="SEO79968.1"/>
    </source>
</evidence>
<evidence type="ECO:0000256" key="1">
    <source>
        <dbReference type="ARBA" id="ARBA00012162"/>
    </source>
</evidence>
<dbReference type="GO" id="GO:0032259">
    <property type="term" value="P:methylation"/>
    <property type="evidence" value="ECO:0007669"/>
    <property type="project" value="UniProtKB-KW"/>
</dbReference>